<protein>
    <submittedName>
        <fullName evidence="1">Uncharacterized protein</fullName>
    </submittedName>
</protein>
<sequence>MQIQLHKTYHPIPIILKMLFMLVLKEELQNQNHLLSQKLHPPRDYEAIRNKKIHMLQGCCGRAELHQVTSSNNAS</sequence>
<dbReference type="EMBL" id="CM029042">
    <property type="protein sequence ID" value="KAG2621683.1"/>
    <property type="molecule type" value="Genomic_DNA"/>
</dbReference>
<keyword evidence="2" id="KW-1185">Reference proteome</keyword>
<organism evidence="1 2">
    <name type="scientific">Panicum virgatum</name>
    <name type="common">Blackwell switchgrass</name>
    <dbReference type="NCBI Taxonomy" id="38727"/>
    <lineage>
        <taxon>Eukaryota</taxon>
        <taxon>Viridiplantae</taxon>
        <taxon>Streptophyta</taxon>
        <taxon>Embryophyta</taxon>
        <taxon>Tracheophyta</taxon>
        <taxon>Spermatophyta</taxon>
        <taxon>Magnoliopsida</taxon>
        <taxon>Liliopsida</taxon>
        <taxon>Poales</taxon>
        <taxon>Poaceae</taxon>
        <taxon>PACMAD clade</taxon>
        <taxon>Panicoideae</taxon>
        <taxon>Panicodae</taxon>
        <taxon>Paniceae</taxon>
        <taxon>Panicinae</taxon>
        <taxon>Panicum</taxon>
        <taxon>Panicum sect. Hiantes</taxon>
    </lineage>
</organism>
<proteinExistence type="predicted"/>
<dbReference type="Proteomes" id="UP000823388">
    <property type="component" value="Chromosome 3N"/>
</dbReference>
<dbReference type="AlphaFoldDB" id="A0A8T0ULI2"/>
<reference evidence="1" key="1">
    <citation type="submission" date="2020-05" db="EMBL/GenBank/DDBJ databases">
        <title>WGS assembly of Panicum virgatum.</title>
        <authorList>
            <person name="Lovell J.T."/>
            <person name="Jenkins J."/>
            <person name="Shu S."/>
            <person name="Juenger T.E."/>
            <person name="Schmutz J."/>
        </authorList>
    </citation>
    <scope>NUCLEOTIDE SEQUENCE</scope>
    <source>
        <strain evidence="1">AP13</strain>
    </source>
</reference>
<name>A0A8T0ULI2_PANVG</name>
<accession>A0A8T0ULI2</accession>
<evidence type="ECO:0000313" key="1">
    <source>
        <dbReference type="EMBL" id="KAG2621683.1"/>
    </source>
</evidence>
<evidence type="ECO:0000313" key="2">
    <source>
        <dbReference type="Proteomes" id="UP000823388"/>
    </source>
</evidence>
<gene>
    <name evidence="1" type="ORF">PVAP13_3NG249800</name>
</gene>
<comment type="caution">
    <text evidence="1">The sequence shown here is derived from an EMBL/GenBank/DDBJ whole genome shotgun (WGS) entry which is preliminary data.</text>
</comment>